<accession>A0A8J2J1Q8</accession>
<dbReference type="PROSITE" id="PS00109">
    <property type="entry name" value="PROTEIN_KINASE_TYR"/>
    <property type="match status" value="1"/>
</dbReference>
<feature type="non-terminal residue" evidence="2">
    <location>
        <position position="1"/>
    </location>
</feature>
<dbReference type="InterPro" id="IPR001245">
    <property type="entry name" value="Ser-Thr/Tyr_kinase_cat_dom"/>
</dbReference>
<dbReference type="GO" id="GO:0005886">
    <property type="term" value="C:plasma membrane"/>
    <property type="evidence" value="ECO:0007669"/>
    <property type="project" value="TreeGrafter"/>
</dbReference>
<dbReference type="InterPro" id="IPR000719">
    <property type="entry name" value="Prot_kinase_dom"/>
</dbReference>
<dbReference type="Pfam" id="PF07714">
    <property type="entry name" value="PK_Tyr_Ser-Thr"/>
    <property type="match status" value="1"/>
</dbReference>
<comment type="caution">
    <text evidence="2">The sequence shown here is derived from an EMBL/GenBank/DDBJ whole genome shotgun (WGS) entry which is preliminary data.</text>
</comment>
<reference evidence="2" key="1">
    <citation type="submission" date="2021-06" db="EMBL/GenBank/DDBJ databases">
        <authorList>
            <person name="Hodson N. C."/>
            <person name="Mongue J. A."/>
            <person name="Jaron S. K."/>
        </authorList>
    </citation>
    <scope>NUCLEOTIDE SEQUENCE</scope>
</reference>
<keyword evidence="3" id="KW-1185">Reference proteome</keyword>
<dbReference type="GO" id="GO:0007169">
    <property type="term" value="P:cell surface receptor protein tyrosine kinase signaling pathway"/>
    <property type="evidence" value="ECO:0007669"/>
    <property type="project" value="TreeGrafter"/>
</dbReference>
<gene>
    <name evidence="2" type="ORF">AFUS01_LOCUS2719</name>
</gene>
<protein>
    <recommendedName>
        <fullName evidence="1">Protein kinase domain-containing protein</fullName>
    </recommendedName>
</protein>
<dbReference type="PANTHER" id="PTHR24416:SF600">
    <property type="entry name" value="PDGF- AND VEGF-RECEPTOR RELATED, ISOFORM J"/>
    <property type="match status" value="1"/>
</dbReference>
<evidence type="ECO:0000313" key="2">
    <source>
        <dbReference type="EMBL" id="CAG7680012.1"/>
    </source>
</evidence>
<feature type="non-terminal residue" evidence="2">
    <location>
        <position position="44"/>
    </location>
</feature>
<evidence type="ECO:0000259" key="1">
    <source>
        <dbReference type="PROSITE" id="PS50011"/>
    </source>
</evidence>
<dbReference type="GO" id="GO:0043235">
    <property type="term" value="C:receptor complex"/>
    <property type="evidence" value="ECO:0007669"/>
    <property type="project" value="TreeGrafter"/>
</dbReference>
<dbReference type="PROSITE" id="PS50011">
    <property type="entry name" value="PROTEIN_KINASE_DOM"/>
    <property type="match status" value="1"/>
</dbReference>
<dbReference type="AlphaFoldDB" id="A0A8J2J1Q8"/>
<feature type="domain" description="Protein kinase" evidence="1">
    <location>
        <begin position="1"/>
        <end position="44"/>
    </location>
</feature>
<dbReference type="EMBL" id="CAJVCH010015718">
    <property type="protein sequence ID" value="CAG7680012.1"/>
    <property type="molecule type" value="Genomic_DNA"/>
</dbReference>
<dbReference type="OrthoDB" id="6408875at2759"/>
<evidence type="ECO:0000313" key="3">
    <source>
        <dbReference type="Proteomes" id="UP000708208"/>
    </source>
</evidence>
<dbReference type="InterPro" id="IPR050122">
    <property type="entry name" value="RTK"/>
</dbReference>
<name>A0A8J2J1Q8_9HEXA</name>
<sequence>VIHGDLATRNVLLFHGDVAKITDFGLSRQIYENTNYTKKNQTPL</sequence>
<dbReference type="Proteomes" id="UP000708208">
    <property type="component" value="Unassembled WGS sequence"/>
</dbReference>
<dbReference type="PANTHER" id="PTHR24416">
    <property type="entry name" value="TYROSINE-PROTEIN KINASE RECEPTOR"/>
    <property type="match status" value="1"/>
</dbReference>
<organism evidence="2 3">
    <name type="scientific">Allacma fusca</name>
    <dbReference type="NCBI Taxonomy" id="39272"/>
    <lineage>
        <taxon>Eukaryota</taxon>
        <taxon>Metazoa</taxon>
        <taxon>Ecdysozoa</taxon>
        <taxon>Arthropoda</taxon>
        <taxon>Hexapoda</taxon>
        <taxon>Collembola</taxon>
        <taxon>Symphypleona</taxon>
        <taxon>Sminthuridae</taxon>
        <taxon>Allacma</taxon>
    </lineage>
</organism>
<dbReference type="InterPro" id="IPR008266">
    <property type="entry name" value="Tyr_kinase_AS"/>
</dbReference>
<dbReference type="GO" id="GO:0004714">
    <property type="term" value="F:transmembrane receptor protein tyrosine kinase activity"/>
    <property type="evidence" value="ECO:0007669"/>
    <property type="project" value="TreeGrafter"/>
</dbReference>
<dbReference type="GO" id="GO:0005524">
    <property type="term" value="F:ATP binding"/>
    <property type="evidence" value="ECO:0007669"/>
    <property type="project" value="InterPro"/>
</dbReference>
<proteinExistence type="predicted"/>